<dbReference type="Proteomes" id="UP000222542">
    <property type="component" value="Unassembled WGS sequence"/>
</dbReference>
<dbReference type="AlphaFoldDB" id="A0A2G2YAX0"/>
<feature type="compositionally biased region" description="Polar residues" evidence="1">
    <location>
        <begin position="7"/>
        <end position="17"/>
    </location>
</feature>
<organism evidence="2 3">
    <name type="scientific">Capsicum annuum</name>
    <name type="common">Capsicum pepper</name>
    <dbReference type="NCBI Taxonomy" id="4072"/>
    <lineage>
        <taxon>Eukaryota</taxon>
        <taxon>Viridiplantae</taxon>
        <taxon>Streptophyta</taxon>
        <taxon>Embryophyta</taxon>
        <taxon>Tracheophyta</taxon>
        <taxon>Spermatophyta</taxon>
        <taxon>Magnoliopsida</taxon>
        <taxon>eudicotyledons</taxon>
        <taxon>Gunneridae</taxon>
        <taxon>Pentapetalae</taxon>
        <taxon>asterids</taxon>
        <taxon>lamiids</taxon>
        <taxon>Solanales</taxon>
        <taxon>Solanaceae</taxon>
        <taxon>Solanoideae</taxon>
        <taxon>Capsiceae</taxon>
        <taxon>Capsicum</taxon>
    </lineage>
</organism>
<feature type="region of interest" description="Disordered" evidence="1">
    <location>
        <begin position="1"/>
        <end position="22"/>
    </location>
</feature>
<evidence type="ECO:0000313" key="3">
    <source>
        <dbReference type="Proteomes" id="UP000222542"/>
    </source>
</evidence>
<dbReference type="PANTHER" id="PTHR33499:SF27">
    <property type="entry name" value="TRANSPOSASE TNP1_EN_SPM-LIKE DOMAIN-CONTAINING PROTEIN"/>
    <property type="match status" value="1"/>
</dbReference>
<dbReference type="EMBL" id="AYRZ02000012">
    <property type="protein sequence ID" value="PHT66905.1"/>
    <property type="molecule type" value="Genomic_DNA"/>
</dbReference>
<evidence type="ECO:0000313" key="2">
    <source>
        <dbReference type="EMBL" id="PHT66905.1"/>
    </source>
</evidence>
<dbReference type="OMA" id="EENEYPM"/>
<protein>
    <submittedName>
        <fullName evidence="2">Uncharacterized protein</fullName>
    </submittedName>
</protein>
<proteinExistence type="predicted"/>
<keyword evidence="3" id="KW-1185">Reference proteome</keyword>
<accession>A0A2G2YAX0</accession>
<reference evidence="2 3" key="1">
    <citation type="journal article" date="2014" name="Nat. Genet.">
        <title>Genome sequence of the hot pepper provides insights into the evolution of pungency in Capsicum species.</title>
        <authorList>
            <person name="Kim S."/>
            <person name="Park M."/>
            <person name="Yeom S.I."/>
            <person name="Kim Y.M."/>
            <person name="Lee J.M."/>
            <person name="Lee H.A."/>
            <person name="Seo E."/>
            <person name="Choi J."/>
            <person name="Cheong K."/>
            <person name="Kim K.T."/>
            <person name="Jung K."/>
            <person name="Lee G.W."/>
            <person name="Oh S.K."/>
            <person name="Bae C."/>
            <person name="Kim S.B."/>
            <person name="Lee H.Y."/>
            <person name="Kim S.Y."/>
            <person name="Kim M.S."/>
            <person name="Kang B.C."/>
            <person name="Jo Y.D."/>
            <person name="Yang H.B."/>
            <person name="Jeong H.J."/>
            <person name="Kang W.H."/>
            <person name="Kwon J.K."/>
            <person name="Shin C."/>
            <person name="Lim J.Y."/>
            <person name="Park J.H."/>
            <person name="Huh J.H."/>
            <person name="Kim J.S."/>
            <person name="Kim B.D."/>
            <person name="Cohen O."/>
            <person name="Paran I."/>
            <person name="Suh M.C."/>
            <person name="Lee S.B."/>
            <person name="Kim Y.K."/>
            <person name="Shin Y."/>
            <person name="Noh S.J."/>
            <person name="Park J."/>
            <person name="Seo Y.S."/>
            <person name="Kwon S.Y."/>
            <person name="Kim H.A."/>
            <person name="Park J.M."/>
            <person name="Kim H.J."/>
            <person name="Choi S.B."/>
            <person name="Bosland P.W."/>
            <person name="Reeves G."/>
            <person name="Jo S.H."/>
            <person name="Lee B.W."/>
            <person name="Cho H.T."/>
            <person name="Choi H.S."/>
            <person name="Lee M.S."/>
            <person name="Yu Y."/>
            <person name="Do Choi Y."/>
            <person name="Park B.S."/>
            <person name="van Deynze A."/>
            <person name="Ashrafi H."/>
            <person name="Hill T."/>
            <person name="Kim W.T."/>
            <person name="Pai H.S."/>
            <person name="Ahn H.K."/>
            <person name="Yeam I."/>
            <person name="Giovannoni J.J."/>
            <person name="Rose J.K."/>
            <person name="Sorensen I."/>
            <person name="Lee S.J."/>
            <person name="Kim R.W."/>
            <person name="Choi I.Y."/>
            <person name="Choi B.S."/>
            <person name="Lim J.S."/>
            <person name="Lee Y.H."/>
            <person name="Choi D."/>
        </authorList>
    </citation>
    <scope>NUCLEOTIDE SEQUENCE [LARGE SCALE GENOMIC DNA]</scope>
    <source>
        <strain evidence="3">cv. CM334</strain>
    </source>
</reference>
<sequence length="252" mass="29294">MQRGPIQRTSPETQSSRNLDESVRLSVEAETVSHINKNKGRGKYKSKTVDFKFKHGGKIKIMIPDDIDRAVGSGARDIVNYYGWFMRTTVSFRDGSWQNIVLKHGEAMWYRVKDKFEVGSGLPEHKLQDRLSHRPENVELDDWKHLVEHFGSDKFKRNPLTREKETPDKIWEIQHTRKNVNGERVWMDPQSEQIHGQLQQLVVEQQSEEIELRMTGDEILTSVLIEKLGYVWGKGYGKKPTKKNQTTGKHRG</sequence>
<gene>
    <name evidence="2" type="ORF">T459_31330</name>
</gene>
<comment type="caution">
    <text evidence="2">The sequence shown here is derived from an EMBL/GenBank/DDBJ whole genome shotgun (WGS) entry which is preliminary data.</text>
</comment>
<dbReference type="PANTHER" id="PTHR33499">
    <property type="entry name" value="OS12G0282400 PROTEIN-RELATED"/>
    <property type="match status" value="1"/>
</dbReference>
<name>A0A2G2YAX0_CAPAN</name>
<reference evidence="2 3" key="2">
    <citation type="journal article" date="2017" name="Genome Biol.">
        <title>New reference genome sequences of hot pepper reveal the massive evolution of plant disease-resistance genes by retroduplication.</title>
        <authorList>
            <person name="Kim S."/>
            <person name="Park J."/>
            <person name="Yeom S.I."/>
            <person name="Kim Y.M."/>
            <person name="Seo E."/>
            <person name="Kim K.T."/>
            <person name="Kim M.S."/>
            <person name="Lee J.M."/>
            <person name="Cheong K."/>
            <person name="Shin H.S."/>
            <person name="Kim S.B."/>
            <person name="Han K."/>
            <person name="Lee J."/>
            <person name="Park M."/>
            <person name="Lee H.A."/>
            <person name="Lee H.Y."/>
            <person name="Lee Y."/>
            <person name="Oh S."/>
            <person name="Lee J.H."/>
            <person name="Choi E."/>
            <person name="Choi E."/>
            <person name="Lee S.E."/>
            <person name="Jeon J."/>
            <person name="Kim H."/>
            <person name="Choi G."/>
            <person name="Song H."/>
            <person name="Lee J."/>
            <person name="Lee S.C."/>
            <person name="Kwon J.K."/>
            <person name="Lee H.Y."/>
            <person name="Koo N."/>
            <person name="Hong Y."/>
            <person name="Kim R.W."/>
            <person name="Kang W.H."/>
            <person name="Huh J.H."/>
            <person name="Kang B.C."/>
            <person name="Yang T.J."/>
            <person name="Lee Y.H."/>
            <person name="Bennetzen J.L."/>
            <person name="Choi D."/>
        </authorList>
    </citation>
    <scope>NUCLEOTIDE SEQUENCE [LARGE SCALE GENOMIC DNA]</scope>
    <source>
        <strain evidence="3">cv. CM334</strain>
    </source>
</reference>
<dbReference type="Gramene" id="PHT66905">
    <property type="protein sequence ID" value="PHT66905"/>
    <property type="gene ID" value="T459_31330"/>
</dbReference>
<evidence type="ECO:0000256" key="1">
    <source>
        <dbReference type="SAM" id="MobiDB-lite"/>
    </source>
</evidence>